<name>A0A4Y2W3B6_ARAVE</name>
<gene>
    <name evidence="1" type="ORF">AVEN_251584_1</name>
</gene>
<protein>
    <submittedName>
        <fullName evidence="1">Uncharacterized protein</fullName>
    </submittedName>
</protein>
<reference evidence="1 2" key="1">
    <citation type="journal article" date="2019" name="Sci. Rep.">
        <title>Orb-weaving spider Araneus ventricosus genome elucidates the spidroin gene catalogue.</title>
        <authorList>
            <person name="Kono N."/>
            <person name="Nakamura H."/>
            <person name="Ohtoshi R."/>
            <person name="Moran D.A.P."/>
            <person name="Shinohara A."/>
            <person name="Yoshida Y."/>
            <person name="Fujiwara M."/>
            <person name="Mori M."/>
            <person name="Tomita M."/>
            <person name="Arakawa K."/>
        </authorList>
    </citation>
    <scope>NUCLEOTIDE SEQUENCE [LARGE SCALE GENOMIC DNA]</scope>
</reference>
<dbReference type="EMBL" id="BGPR01055247">
    <property type="protein sequence ID" value="GBO31859.1"/>
    <property type="molecule type" value="Genomic_DNA"/>
</dbReference>
<organism evidence="1 2">
    <name type="scientific">Araneus ventricosus</name>
    <name type="common">Orbweaver spider</name>
    <name type="synonym">Epeira ventricosa</name>
    <dbReference type="NCBI Taxonomy" id="182803"/>
    <lineage>
        <taxon>Eukaryota</taxon>
        <taxon>Metazoa</taxon>
        <taxon>Ecdysozoa</taxon>
        <taxon>Arthropoda</taxon>
        <taxon>Chelicerata</taxon>
        <taxon>Arachnida</taxon>
        <taxon>Araneae</taxon>
        <taxon>Araneomorphae</taxon>
        <taxon>Entelegynae</taxon>
        <taxon>Araneoidea</taxon>
        <taxon>Araneidae</taxon>
        <taxon>Araneus</taxon>
    </lineage>
</organism>
<accession>A0A4Y2W3B6</accession>
<sequence>MDIVMQKDNTIPQRAKAFASDGFTMAHRLFPFSEIAGTLIWNKVLFRLLNGQGTLIWNWLKGQERFLPRRIIKLVLCSDKCLNRFGDDVEK</sequence>
<keyword evidence="2" id="KW-1185">Reference proteome</keyword>
<dbReference type="Proteomes" id="UP000499080">
    <property type="component" value="Unassembled WGS sequence"/>
</dbReference>
<evidence type="ECO:0000313" key="1">
    <source>
        <dbReference type="EMBL" id="GBO31859.1"/>
    </source>
</evidence>
<dbReference type="AlphaFoldDB" id="A0A4Y2W3B6"/>
<evidence type="ECO:0000313" key="2">
    <source>
        <dbReference type="Proteomes" id="UP000499080"/>
    </source>
</evidence>
<proteinExistence type="predicted"/>
<comment type="caution">
    <text evidence="1">The sequence shown here is derived from an EMBL/GenBank/DDBJ whole genome shotgun (WGS) entry which is preliminary data.</text>
</comment>